<reference evidence="1 2" key="1">
    <citation type="submission" date="2010-08" db="EMBL/GenBank/DDBJ databases">
        <authorList>
            <person name="Weinstock G."/>
            <person name="Sodergren E."/>
            <person name="Clifton S."/>
            <person name="Fulton L."/>
            <person name="Fulton B."/>
            <person name="Courtney L."/>
            <person name="Fronick C."/>
            <person name="Harrison M."/>
            <person name="Strong C."/>
            <person name="Farmer C."/>
            <person name="Delahaunty K."/>
            <person name="Markovic C."/>
            <person name="Hall O."/>
            <person name="Minx P."/>
            <person name="Tomlinson C."/>
            <person name="Mitreva M."/>
            <person name="Hou S."/>
            <person name="Chen J."/>
            <person name="Wollam A."/>
            <person name="Pepin K.H."/>
            <person name="Johnson M."/>
            <person name="Bhonagiri V."/>
            <person name="Zhang X."/>
            <person name="Suruliraj S."/>
            <person name="Warren W."/>
            <person name="Chinwalla A."/>
            <person name="Mardis E.R."/>
            <person name="Wilson R.K."/>
        </authorList>
    </citation>
    <scope>NUCLEOTIDE SEQUENCE [LARGE SCALE GENOMIC DNA]</scope>
    <source>
        <strain evidence="1 2">F0399</strain>
    </source>
</reference>
<accession>E7N2I2</accession>
<name>E7N2I2_9FIRM</name>
<protein>
    <submittedName>
        <fullName evidence="1">Uncharacterized protein</fullName>
    </submittedName>
</protein>
<proteinExistence type="predicted"/>
<evidence type="ECO:0000313" key="2">
    <source>
        <dbReference type="Proteomes" id="UP000004633"/>
    </source>
</evidence>
<gene>
    <name evidence="1" type="ORF">HMPREF9555_01198</name>
</gene>
<dbReference type="EMBL" id="AECV01000020">
    <property type="protein sequence ID" value="EFW29623.1"/>
    <property type="molecule type" value="Genomic_DNA"/>
</dbReference>
<dbReference type="AlphaFoldDB" id="E7N2I2"/>
<dbReference type="STRING" id="749551.HMPREF9555_01198"/>
<comment type="caution">
    <text evidence="1">The sequence shown here is derived from an EMBL/GenBank/DDBJ whole genome shotgun (WGS) entry which is preliminary data.</text>
</comment>
<evidence type="ECO:0000313" key="1">
    <source>
        <dbReference type="EMBL" id="EFW29623.1"/>
    </source>
</evidence>
<organism evidence="1 2">
    <name type="scientific">Selenomonas artemidis F0399</name>
    <dbReference type="NCBI Taxonomy" id="749551"/>
    <lineage>
        <taxon>Bacteria</taxon>
        <taxon>Bacillati</taxon>
        <taxon>Bacillota</taxon>
        <taxon>Negativicutes</taxon>
        <taxon>Selenomonadales</taxon>
        <taxon>Selenomonadaceae</taxon>
        <taxon>Selenomonas</taxon>
    </lineage>
</organism>
<sequence>MYCISDPFVVMESMQLLSHISLKMSGKLFKMSEMLVKKRRNPYNRRVL</sequence>
<keyword evidence="2" id="KW-1185">Reference proteome</keyword>
<dbReference type="HOGENOM" id="CLU_3157675_0_0_9"/>
<dbReference type="Proteomes" id="UP000004633">
    <property type="component" value="Unassembled WGS sequence"/>
</dbReference>